<proteinExistence type="predicted"/>
<dbReference type="AlphaFoldDB" id="E6VG34"/>
<dbReference type="InterPro" id="IPR052514">
    <property type="entry name" value="SAM-dependent_MTase"/>
</dbReference>
<dbReference type="OrthoDB" id="456767at2"/>
<dbReference type="STRING" id="652103.Rpdx1_0114"/>
<gene>
    <name evidence="2" type="ordered locus">Rpdx1_0114</name>
</gene>
<dbReference type="Pfam" id="PF05050">
    <property type="entry name" value="Methyltransf_21"/>
    <property type="match status" value="1"/>
</dbReference>
<dbReference type="NCBIfam" id="TIGR01444">
    <property type="entry name" value="fkbM_fam"/>
    <property type="match status" value="1"/>
</dbReference>
<protein>
    <submittedName>
        <fullName evidence="2">Methyltransferase FkbM family</fullName>
    </submittedName>
</protein>
<keyword evidence="2" id="KW-0808">Transferase</keyword>
<evidence type="ECO:0000259" key="1">
    <source>
        <dbReference type="Pfam" id="PF05050"/>
    </source>
</evidence>
<dbReference type="PANTHER" id="PTHR34203">
    <property type="entry name" value="METHYLTRANSFERASE, FKBM FAMILY PROTEIN"/>
    <property type="match status" value="1"/>
</dbReference>
<dbReference type="eggNOG" id="COG2519">
    <property type="taxonomic scope" value="Bacteria"/>
</dbReference>
<dbReference type="KEGG" id="rpx:Rpdx1_0114"/>
<dbReference type="InterPro" id="IPR029063">
    <property type="entry name" value="SAM-dependent_MTases_sf"/>
</dbReference>
<keyword evidence="2" id="KW-0489">Methyltransferase</keyword>
<dbReference type="GO" id="GO:0008168">
    <property type="term" value="F:methyltransferase activity"/>
    <property type="evidence" value="ECO:0007669"/>
    <property type="project" value="UniProtKB-KW"/>
</dbReference>
<sequence>MTALLDRLRTRLRRLFRARTVPFDGLTLVGYRHGVPKGMIHALLSGDYEAPERAAVKAVVRPGDRIVEIGACMGVVSLTAARIVGAANVVAFEPNPAAAAVASDNFTLNRLPVRLERAAVGSQAGTARLAIGEGSWLGAAIGGSHRTTVEVPVRAIAEVIATCDPTVLVLDAEGMEVDILPACPMQHLRAVIAEFHLAGVDPGVIHGLRLHLGAQGFARDAALSTCGEMVCTEVWTRAQAATASA</sequence>
<organism evidence="2 3">
    <name type="scientific">Rhodopseudomonas palustris (strain DX-1)</name>
    <dbReference type="NCBI Taxonomy" id="652103"/>
    <lineage>
        <taxon>Bacteria</taxon>
        <taxon>Pseudomonadati</taxon>
        <taxon>Pseudomonadota</taxon>
        <taxon>Alphaproteobacteria</taxon>
        <taxon>Hyphomicrobiales</taxon>
        <taxon>Nitrobacteraceae</taxon>
        <taxon>Rhodopseudomonas</taxon>
    </lineage>
</organism>
<reference evidence="2" key="1">
    <citation type="submission" date="2010-12" db="EMBL/GenBank/DDBJ databases">
        <title>Complete sequence of Rhodopseudomonas palustris DX-1.</title>
        <authorList>
            <consortium name="US DOE Joint Genome Institute"/>
            <person name="Lucas S."/>
            <person name="Copeland A."/>
            <person name="Lapidus A."/>
            <person name="Cheng J.-F."/>
            <person name="Goodwin L."/>
            <person name="Pitluck S."/>
            <person name="Misra M."/>
            <person name="Chertkov O."/>
            <person name="Detter J.C."/>
            <person name="Han C."/>
            <person name="Tapia R."/>
            <person name="Land M."/>
            <person name="Hauser L."/>
            <person name="Kyrpides N."/>
            <person name="Ivanova N."/>
            <person name="Ovchinnikova G."/>
            <person name="Logan B."/>
            <person name="Oda Y."/>
            <person name="Harwood C."/>
            <person name="Woyke T."/>
        </authorList>
    </citation>
    <scope>NUCLEOTIDE SEQUENCE [LARGE SCALE GENOMIC DNA]</scope>
    <source>
        <strain evidence="2">DX-1</strain>
    </source>
</reference>
<dbReference type="InterPro" id="IPR006342">
    <property type="entry name" value="FkbM_mtfrase"/>
</dbReference>
<dbReference type="PANTHER" id="PTHR34203:SF15">
    <property type="entry name" value="SLL1173 PROTEIN"/>
    <property type="match status" value="1"/>
</dbReference>
<name>E6VG34_RHOPX</name>
<dbReference type="SUPFAM" id="SSF53335">
    <property type="entry name" value="S-adenosyl-L-methionine-dependent methyltransferases"/>
    <property type="match status" value="1"/>
</dbReference>
<feature type="domain" description="Methyltransferase FkbM" evidence="1">
    <location>
        <begin position="68"/>
        <end position="180"/>
    </location>
</feature>
<dbReference type="Proteomes" id="UP000001402">
    <property type="component" value="Chromosome"/>
</dbReference>
<dbReference type="HOGENOM" id="CLU_095612_0_0_5"/>
<dbReference type="EMBL" id="CP002418">
    <property type="protein sequence ID" value="ADU41758.1"/>
    <property type="molecule type" value="Genomic_DNA"/>
</dbReference>
<dbReference type="BioCyc" id="RPAL652103:RPDX1_RS00565-MONOMER"/>
<evidence type="ECO:0000313" key="2">
    <source>
        <dbReference type="EMBL" id="ADU41758.1"/>
    </source>
</evidence>
<dbReference type="GO" id="GO:0032259">
    <property type="term" value="P:methylation"/>
    <property type="evidence" value="ECO:0007669"/>
    <property type="project" value="UniProtKB-KW"/>
</dbReference>
<accession>E6VG34</accession>
<evidence type="ECO:0000313" key="3">
    <source>
        <dbReference type="Proteomes" id="UP000001402"/>
    </source>
</evidence>
<dbReference type="Gene3D" id="3.40.50.150">
    <property type="entry name" value="Vaccinia Virus protein VP39"/>
    <property type="match status" value="1"/>
</dbReference>